<dbReference type="AlphaFoldDB" id="A0A7J5Z7V4"/>
<evidence type="ECO:0000313" key="1">
    <source>
        <dbReference type="EMBL" id="KAF3857231.1"/>
    </source>
</evidence>
<reference evidence="1 2" key="1">
    <citation type="submission" date="2020-03" db="EMBL/GenBank/DDBJ databases">
        <title>Dissostichus mawsoni Genome sequencing and assembly.</title>
        <authorList>
            <person name="Park H."/>
        </authorList>
    </citation>
    <scope>NUCLEOTIDE SEQUENCE [LARGE SCALE GENOMIC DNA]</scope>
    <source>
        <strain evidence="1">DM0001</strain>
        <tissue evidence="1">Muscle</tissue>
    </source>
</reference>
<organism evidence="1 2">
    <name type="scientific">Dissostichus mawsoni</name>
    <name type="common">Antarctic cod</name>
    <dbReference type="NCBI Taxonomy" id="36200"/>
    <lineage>
        <taxon>Eukaryota</taxon>
        <taxon>Metazoa</taxon>
        <taxon>Chordata</taxon>
        <taxon>Craniata</taxon>
        <taxon>Vertebrata</taxon>
        <taxon>Euteleostomi</taxon>
        <taxon>Actinopterygii</taxon>
        <taxon>Neopterygii</taxon>
        <taxon>Teleostei</taxon>
        <taxon>Neoteleostei</taxon>
        <taxon>Acanthomorphata</taxon>
        <taxon>Eupercaria</taxon>
        <taxon>Perciformes</taxon>
        <taxon>Notothenioidei</taxon>
        <taxon>Nototheniidae</taxon>
        <taxon>Dissostichus</taxon>
    </lineage>
</organism>
<protein>
    <submittedName>
        <fullName evidence="1">Uncharacterized protein</fullName>
    </submittedName>
</protein>
<keyword evidence="2" id="KW-1185">Reference proteome</keyword>
<comment type="caution">
    <text evidence="1">The sequence shown here is derived from an EMBL/GenBank/DDBJ whole genome shotgun (WGS) entry which is preliminary data.</text>
</comment>
<name>A0A7J5Z7V4_DISMA</name>
<accession>A0A7J5Z7V4</accession>
<evidence type="ECO:0000313" key="2">
    <source>
        <dbReference type="Proteomes" id="UP000518266"/>
    </source>
</evidence>
<gene>
    <name evidence="1" type="ORF">F7725_009090</name>
</gene>
<proteinExistence type="predicted"/>
<feature type="non-terminal residue" evidence="1">
    <location>
        <position position="1"/>
    </location>
</feature>
<dbReference type="EMBL" id="JAAKFY010000005">
    <property type="protein sequence ID" value="KAF3857231.1"/>
    <property type="molecule type" value="Genomic_DNA"/>
</dbReference>
<sequence>MTSQEGEIEKPTFWISSPACPSICSGSNSRKGYSLLFFSDWNHCTLLFLSVGGPCEALQSHAQWDVIHRRGGVGWDGS</sequence>
<dbReference type="Proteomes" id="UP000518266">
    <property type="component" value="Unassembled WGS sequence"/>
</dbReference>